<dbReference type="PROSITE" id="PS50112">
    <property type="entry name" value="PAS"/>
    <property type="match status" value="1"/>
</dbReference>
<dbReference type="InterPro" id="IPR000014">
    <property type="entry name" value="PAS"/>
</dbReference>
<feature type="domain" description="PAC" evidence="4">
    <location>
        <begin position="219"/>
        <end position="271"/>
    </location>
</feature>
<evidence type="ECO:0000259" key="5">
    <source>
        <dbReference type="PROSITE" id="PS50883"/>
    </source>
</evidence>
<dbReference type="GO" id="GO:0016301">
    <property type="term" value="F:kinase activity"/>
    <property type="evidence" value="ECO:0007669"/>
    <property type="project" value="UniProtKB-KW"/>
</dbReference>
<dbReference type="InterPro" id="IPR043128">
    <property type="entry name" value="Rev_trsase/Diguanyl_cyclase"/>
</dbReference>
<dbReference type="RefSeq" id="WP_114612679.1">
    <property type="nucleotide sequence ID" value="NZ_QFWX01000003.1"/>
</dbReference>
<reference evidence="7 8" key="2">
    <citation type="submission" date="2018-06" db="EMBL/GenBank/DDBJ databases">
        <title>Marinobactersediminissp. nov, a moderately halophilic bacterium isolated from marine solar saltern.</title>
        <authorList>
            <person name="Zhang Y."/>
        </authorList>
    </citation>
    <scope>NUCLEOTIDE SEQUENCE [LARGE SCALE GENOMIC DNA]</scope>
    <source>
        <strain evidence="7 8">F01</strain>
    </source>
</reference>
<dbReference type="Gene3D" id="3.30.70.270">
    <property type="match status" value="1"/>
</dbReference>
<dbReference type="InterPro" id="IPR035965">
    <property type="entry name" value="PAS-like_dom_sf"/>
</dbReference>
<dbReference type="SMART" id="SM00052">
    <property type="entry name" value="EAL"/>
    <property type="match status" value="1"/>
</dbReference>
<dbReference type="InterPro" id="IPR000160">
    <property type="entry name" value="GGDEF_dom"/>
</dbReference>
<keyword evidence="2" id="KW-0418">Kinase</keyword>
<feature type="domain" description="PAS" evidence="3">
    <location>
        <begin position="147"/>
        <end position="192"/>
    </location>
</feature>
<reference evidence="8" key="1">
    <citation type="submission" date="2018-05" db="EMBL/GenBank/DDBJ databases">
        <authorList>
            <person name="Lu D."/>
        </authorList>
    </citation>
    <scope>NUCLEOTIDE SEQUENCE [LARGE SCALE GENOMIC DNA]</scope>
    <source>
        <strain evidence="8">F01</strain>
    </source>
</reference>
<evidence type="ECO:0000259" key="3">
    <source>
        <dbReference type="PROSITE" id="PS50112"/>
    </source>
</evidence>
<dbReference type="InterPro" id="IPR013656">
    <property type="entry name" value="PAS_4"/>
</dbReference>
<evidence type="ECO:0000313" key="8">
    <source>
        <dbReference type="Proteomes" id="UP000253987"/>
    </source>
</evidence>
<dbReference type="InterPro" id="IPR052155">
    <property type="entry name" value="Biofilm_reg_signaling"/>
</dbReference>
<dbReference type="SMART" id="SM00091">
    <property type="entry name" value="PAS"/>
    <property type="match status" value="1"/>
</dbReference>
<comment type="caution">
    <text evidence="7">The sequence shown here is derived from an EMBL/GenBank/DDBJ whole genome shotgun (WGS) entry which is preliminary data.</text>
</comment>
<dbReference type="Gene3D" id="3.20.20.450">
    <property type="entry name" value="EAL domain"/>
    <property type="match status" value="1"/>
</dbReference>
<evidence type="ECO:0000256" key="2">
    <source>
        <dbReference type="ARBA" id="ARBA00022777"/>
    </source>
</evidence>
<dbReference type="EMBL" id="QFWX01000003">
    <property type="protein sequence ID" value="PXX91798.1"/>
    <property type="molecule type" value="Genomic_DNA"/>
</dbReference>
<comment type="cofactor">
    <cofactor evidence="1">
        <name>Mg(2+)</name>
        <dbReference type="ChEBI" id="CHEBI:18420"/>
    </cofactor>
</comment>
<dbReference type="CDD" id="cd01948">
    <property type="entry name" value="EAL"/>
    <property type="match status" value="1"/>
</dbReference>
<feature type="domain" description="GGDEF" evidence="6">
    <location>
        <begin position="303"/>
        <end position="436"/>
    </location>
</feature>
<keyword evidence="2" id="KW-0808">Transferase</keyword>
<dbReference type="NCBIfam" id="TIGR00229">
    <property type="entry name" value="sensory_box"/>
    <property type="match status" value="1"/>
</dbReference>
<organism evidence="7 8">
    <name type="scientific">Marinobacter vulgaris</name>
    <dbReference type="NCBI Taxonomy" id="1928331"/>
    <lineage>
        <taxon>Bacteria</taxon>
        <taxon>Pseudomonadati</taxon>
        <taxon>Pseudomonadota</taxon>
        <taxon>Gammaproteobacteria</taxon>
        <taxon>Pseudomonadales</taxon>
        <taxon>Marinobacteraceae</taxon>
        <taxon>Marinobacter</taxon>
    </lineage>
</organism>
<dbReference type="SUPFAM" id="SSF141868">
    <property type="entry name" value="EAL domain-like"/>
    <property type="match status" value="1"/>
</dbReference>
<sequence>MRLSEFIRTHMEDILRIWEYDADKILPIPHLSREELRDHIKEILLGIAVKLEQPPIGHDRFAEFCPQHPDSGNSARIHGSERHDLGADIVHVAAEFRALRVTVIELWVQFGGCTGKEDAKELIRFDNEIDMALAQSIGNYALKKQKQGRLFETMLSSLPDPCYILNLDGTFLYANNAMAGLCQVKAEDIIGRAFSEMPLHSRYNGEVKLQDVIRFKEQREGEVRIEGPSGDIHYYEYLYAPVIDDKGEVEAVSGIAHDITLRKESEARIWCHANFDLLTKLPNRRLFMDRLSQHAAHSDRTGDPFALLFIDLDHFKGINDRFGHDAGDNLLKKIAERVSACVRQTDTVARIGGDEFTVLLLDTGDREFIEGIAGNILAALERPFQLDENEASLSGSIGITLFPEDAGTAQQLLNDADQAMYLAKHSGRNRLCYFTDIMKSARSQRQQLINDLREAPLGKQLRLFYQPIIDLSNGRIVKAEALLRWQHPEQGLKLPDEFLGVAEESGLMSSLEHWVFSEAAAQAVNWSEFMDSSFQVTINSSPLQFTQNIHSKPWEAHLEKFLHSNTSIVIELTENVFLGDSEQLERNFTELRDAGVQLALDDFGTGYSSLAYLKRFDVNYLKIDQSFVRENEPGSSSHAIAETIIMMAHKLGLQVVAEGVETAEQRDWLKAAGCDFAQGFFFSKPVPAAELEPVLRIGYTHH</sequence>
<dbReference type="NCBIfam" id="TIGR00254">
    <property type="entry name" value="GGDEF"/>
    <property type="match status" value="1"/>
</dbReference>
<dbReference type="Pfam" id="PF00563">
    <property type="entry name" value="EAL"/>
    <property type="match status" value="1"/>
</dbReference>
<keyword evidence="8" id="KW-1185">Reference proteome</keyword>
<evidence type="ECO:0000256" key="1">
    <source>
        <dbReference type="ARBA" id="ARBA00001946"/>
    </source>
</evidence>
<evidence type="ECO:0000313" key="7">
    <source>
        <dbReference type="EMBL" id="PXX91798.1"/>
    </source>
</evidence>
<dbReference type="PANTHER" id="PTHR44757:SF2">
    <property type="entry name" value="BIOFILM ARCHITECTURE MAINTENANCE PROTEIN MBAA"/>
    <property type="match status" value="1"/>
</dbReference>
<dbReference type="InterPro" id="IPR035919">
    <property type="entry name" value="EAL_sf"/>
</dbReference>
<protein>
    <submittedName>
        <fullName evidence="7">GGDEF domain-containing protein</fullName>
    </submittedName>
</protein>
<proteinExistence type="predicted"/>
<dbReference type="SMART" id="SM00267">
    <property type="entry name" value="GGDEF"/>
    <property type="match status" value="1"/>
</dbReference>
<evidence type="ECO:0000259" key="6">
    <source>
        <dbReference type="PROSITE" id="PS50887"/>
    </source>
</evidence>
<dbReference type="InterPro" id="IPR001633">
    <property type="entry name" value="EAL_dom"/>
</dbReference>
<gene>
    <name evidence="7" type="ORF">DIT71_08020</name>
</gene>
<dbReference type="Pfam" id="PF00990">
    <property type="entry name" value="GGDEF"/>
    <property type="match status" value="1"/>
</dbReference>
<feature type="domain" description="EAL" evidence="5">
    <location>
        <begin position="445"/>
        <end position="699"/>
    </location>
</feature>
<dbReference type="PROSITE" id="PS50887">
    <property type="entry name" value="GGDEF"/>
    <property type="match status" value="1"/>
</dbReference>
<dbReference type="Pfam" id="PF08448">
    <property type="entry name" value="PAS_4"/>
    <property type="match status" value="1"/>
</dbReference>
<dbReference type="OrthoDB" id="9176779at2"/>
<dbReference type="CDD" id="cd00130">
    <property type="entry name" value="PAS"/>
    <property type="match status" value="1"/>
</dbReference>
<dbReference type="PROSITE" id="PS50113">
    <property type="entry name" value="PAC"/>
    <property type="match status" value="1"/>
</dbReference>
<dbReference type="CDD" id="cd01949">
    <property type="entry name" value="GGDEF"/>
    <property type="match status" value="1"/>
</dbReference>
<dbReference type="PANTHER" id="PTHR44757">
    <property type="entry name" value="DIGUANYLATE CYCLASE DGCP"/>
    <property type="match status" value="1"/>
</dbReference>
<dbReference type="SUPFAM" id="SSF55073">
    <property type="entry name" value="Nucleotide cyclase"/>
    <property type="match status" value="1"/>
</dbReference>
<dbReference type="SUPFAM" id="SSF55785">
    <property type="entry name" value="PYP-like sensor domain (PAS domain)"/>
    <property type="match status" value="1"/>
</dbReference>
<evidence type="ECO:0000259" key="4">
    <source>
        <dbReference type="PROSITE" id="PS50113"/>
    </source>
</evidence>
<dbReference type="PROSITE" id="PS50883">
    <property type="entry name" value="EAL"/>
    <property type="match status" value="1"/>
</dbReference>
<accession>A0A2V3ZLL5</accession>
<dbReference type="InterPro" id="IPR000700">
    <property type="entry name" value="PAS-assoc_C"/>
</dbReference>
<dbReference type="Proteomes" id="UP000253987">
    <property type="component" value="Unassembled WGS sequence"/>
</dbReference>
<name>A0A2V3ZLL5_9GAMM</name>
<dbReference type="Gene3D" id="3.30.450.20">
    <property type="entry name" value="PAS domain"/>
    <property type="match status" value="1"/>
</dbReference>
<dbReference type="FunFam" id="3.30.70.270:FF:000001">
    <property type="entry name" value="Diguanylate cyclase domain protein"/>
    <property type="match status" value="1"/>
</dbReference>
<dbReference type="AlphaFoldDB" id="A0A2V3ZLL5"/>
<dbReference type="InterPro" id="IPR029787">
    <property type="entry name" value="Nucleotide_cyclase"/>
</dbReference>